<reference evidence="3" key="1">
    <citation type="journal article" date="2017" name="Plant J.">
        <title>The pomegranate (Punica granatum L.) genome and the genomics of punicalagin biosynthesis.</title>
        <authorList>
            <person name="Qin G."/>
            <person name="Xu C."/>
            <person name="Ming R."/>
            <person name="Tang H."/>
            <person name="Guyot R."/>
            <person name="Kramer E.M."/>
            <person name="Hu Y."/>
            <person name="Yi X."/>
            <person name="Qi Y."/>
            <person name="Xu X."/>
            <person name="Gao Z."/>
            <person name="Pan H."/>
            <person name="Jian J."/>
            <person name="Tian Y."/>
            <person name="Yue Z."/>
            <person name="Xu Y."/>
        </authorList>
    </citation>
    <scope>NUCLEOTIDE SEQUENCE [LARGE SCALE GENOMIC DNA]</scope>
    <source>
        <strain evidence="3">cv. Dabenzi</strain>
    </source>
</reference>
<evidence type="ECO:0000256" key="1">
    <source>
        <dbReference type="SAM" id="MobiDB-lite"/>
    </source>
</evidence>
<sequence length="116" mass="12430">MNVHIIVGTIRFEVGEPLLWSIRAMELTAMPPKGMAESPFAPHGRAGSSFAPILVAPYTLLSLVVAMMCARDGSARDLGVRDPRGSDVSRETHGRPPCKGAERSLDPSEALELFAS</sequence>
<proteinExistence type="predicted"/>
<gene>
    <name evidence="2" type="ORF">CDL15_Pgr018543</name>
</gene>
<comment type="caution">
    <text evidence="2">The sequence shown here is derived from an EMBL/GenBank/DDBJ whole genome shotgun (WGS) entry which is preliminary data.</text>
</comment>
<evidence type="ECO:0000313" key="2">
    <source>
        <dbReference type="EMBL" id="OWM77974.1"/>
    </source>
</evidence>
<feature type="region of interest" description="Disordered" evidence="1">
    <location>
        <begin position="75"/>
        <end position="116"/>
    </location>
</feature>
<evidence type="ECO:0000313" key="3">
    <source>
        <dbReference type="Proteomes" id="UP000197138"/>
    </source>
</evidence>
<feature type="compositionally biased region" description="Basic and acidic residues" evidence="1">
    <location>
        <begin position="75"/>
        <end position="106"/>
    </location>
</feature>
<organism evidence="2 3">
    <name type="scientific">Punica granatum</name>
    <name type="common">Pomegranate</name>
    <dbReference type="NCBI Taxonomy" id="22663"/>
    <lineage>
        <taxon>Eukaryota</taxon>
        <taxon>Viridiplantae</taxon>
        <taxon>Streptophyta</taxon>
        <taxon>Embryophyta</taxon>
        <taxon>Tracheophyta</taxon>
        <taxon>Spermatophyta</taxon>
        <taxon>Magnoliopsida</taxon>
        <taxon>eudicotyledons</taxon>
        <taxon>Gunneridae</taxon>
        <taxon>Pentapetalae</taxon>
        <taxon>rosids</taxon>
        <taxon>malvids</taxon>
        <taxon>Myrtales</taxon>
        <taxon>Lythraceae</taxon>
        <taxon>Punica</taxon>
    </lineage>
</organism>
<accession>A0A218WZ39</accession>
<dbReference type="Proteomes" id="UP000197138">
    <property type="component" value="Unassembled WGS sequence"/>
</dbReference>
<name>A0A218WZ39_PUNGR</name>
<dbReference type="EMBL" id="MTKT01002507">
    <property type="protein sequence ID" value="OWM77974.1"/>
    <property type="molecule type" value="Genomic_DNA"/>
</dbReference>
<dbReference type="AlphaFoldDB" id="A0A218WZ39"/>
<protein>
    <submittedName>
        <fullName evidence="2">Uncharacterized protein</fullName>
    </submittedName>
</protein>